<evidence type="ECO:0000313" key="3">
    <source>
        <dbReference type="Proteomes" id="UP000290288"/>
    </source>
</evidence>
<proteinExistence type="predicted"/>
<dbReference type="OrthoDB" id="3263473at2759"/>
<sequence length="211" mass="24984">MDQSFQQLNDEDIRSLNPKDTDHDEAMRVFALSKALRPLTEEDIRPIGEPEENTPGITGETRKTISWIWRQGTVGKEDSDEELRVEWAKSRARAERYDEEIRIVEEEMRRTLRFLSWKSEGWYEKRDVQASRQLSAAVLDGMQAYAERQADMWYRLGHSFQNRWKGVPEVVGKARDMVAKPELWYEAKDKEEEMKEKTRLKRMAKRATRTT</sequence>
<feature type="region of interest" description="Disordered" evidence="1">
    <location>
        <begin position="1"/>
        <end position="24"/>
    </location>
</feature>
<comment type="caution">
    <text evidence="2">The sequence shown here is derived from an EMBL/GenBank/DDBJ whole genome shotgun (WGS) entry which is preliminary data.</text>
</comment>
<dbReference type="Proteomes" id="UP000290288">
    <property type="component" value="Unassembled WGS sequence"/>
</dbReference>
<dbReference type="EMBL" id="SDEE01000066">
    <property type="protein sequence ID" value="RXW22610.1"/>
    <property type="molecule type" value="Genomic_DNA"/>
</dbReference>
<organism evidence="2 3">
    <name type="scientific">Candolleomyces aberdarensis</name>
    <dbReference type="NCBI Taxonomy" id="2316362"/>
    <lineage>
        <taxon>Eukaryota</taxon>
        <taxon>Fungi</taxon>
        <taxon>Dikarya</taxon>
        <taxon>Basidiomycota</taxon>
        <taxon>Agaricomycotina</taxon>
        <taxon>Agaricomycetes</taxon>
        <taxon>Agaricomycetidae</taxon>
        <taxon>Agaricales</taxon>
        <taxon>Agaricineae</taxon>
        <taxon>Psathyrellaceae</taxon>
        <taxon>Candolleomyces</taxon>
    </lineage>
</organism>
<protein>
    <submittedName>
        <fullName evidence="2">Uncharacterized protein</fullName>
    </submittedName>
</protein>
<accession>A0A4Q2DQE3</accession>
<name>A0A4Q2DQE3_9AGAR</name>
<keyword evidence="3" id="KW-1185">Reference proteome</keyword>
<dbReference type="STRING" id="2316362.A0A4Q2DQE3"/>
<feature type="compositionally biased region" description="Basic and acidic residues" evidence="1">
    <location>
        <begin position="11"/>
        <end position="24"/>
    </location>
</feature>
<evidence type="ECO:0000313" key="2">
    <source>
        <dbReference type="EMBL" id="RXW22610.1"/>
    </source>
</evidence>
<evidence type="ECO:0000256" key="1">
    <source>
        <dbReference type="SAM" id="MobiDB-lite"/>
    </source>
</evidence>
<reference evidence="2 3" key="1">
    <citation type="submission" date="2019-01" db="EMBL/GenBank/DDBJ databases">
        <title>Draft genome sequence of Psathyrella aberdarensis IHI B618.</title>
        <authorList>
            <person name="Buettner E."/>
            <person name="Kellner H."/>
        </authorList>
    </citation>
    <scope>NUCLEOTIDE SEQUENCE [LARGE SCALE GENOMIC DNA]</scope>
    <source>
        <strain evidence="2 3">IHI B618</strain>
    </source>
</reference>
<dbReference type="AlphaFoldDB" id="A0A4Q2DQE3"/>
<gene>
    <name evidence="2" type="ORF">EST38_g3254</name>
</gene>